<evidence type="ECO:0000313" key="3">
    <source>
        <dbReference type="EMBL" id="MPL74427.1"/>
    </source>
</evidence>
<accession>A0A644U614</accession>
<dbReference type="EMBL" id="VSSQ01000080">
    <property type="protein sequence ID" value="MPL74427.1"/>
    <property type="molecule type" value="Genomic_DNA"/>
</dbReference>
<name>A0A644U614_9ZZZZ</name>
<proteinExistence type="predicted"/>
<organism evidence="2">
    <name type="scientific">bioreactor metagenome</name>
    <dbReference type="NCBI Taxonomy" id="1076179"/>
    <lineage>
        <taxon>unclassified sequences</taxon>
        <taxon>metagenomes</taxon>
        <taxon>ecological metagenomes</taxon>
    </lineage>
</organism>
<comment type="caution">
    <text evidence="2">The sequence shown here is derived from an EMBL/GenBank/DDBJ whole genome shotgun (WGS) entry which is preliminary data.</text>
</comment>
<dbReference type="AlphaFoldDB" id="A0A644U614"/>
<reference evidence="2" key="1">
    <citation type="submission" date="2019-08" db="EMBL/GenBank/DDBJ databases">
        <authorList>
            <person name="Kucharzyk K."/>
            <person name="Murdoch R.W."/>
            <person name="Higgins S."/>
            <person name="Loffler F."/>
        </authorList>
    </citation>
    <scope>NUCLEOTIDE SEQUENCE</scope>
</reference>
<feature type="coiled-coil region" evidence="1">
    <location>
        <begin position="50"/>
        <end position="81"/>
    </location>
</feature>
<keyword evidence="1" id="KW-0175">Coiled coil</keyword>
<gene>
    <name evidence="2" type="ORF">SDC9_20177</name>
    <name evidence="3" type="ORF">SDC9_20238</name>
</gene>
<evidence type="ECO:0000256" key="1">
    <source>
        <dbReference type="SAM" id="Coils"/>
    </source>
</evidence>
<dbReference type="EMBL" id="VSSQ01000080">
    <property type="protein sequence ID" value="MPL74366.1"/>
    <property type="molecule type" value="Genomic_DNA"/>
</dbReference>
<evidence type="ECO:0000313" key="2">
    <source>
        <dbReference type="EMBL" id="MPL74366.1"/>
    </source>
</evidence>
<protein>
    <submittedName>
        <fullName evidence="2">Uncharacterized protein</fullName>
    </submittedName>
</protein>
<sequence length="114" mass="13230">MKTLESVSNQIKDLRNQFAYTNDKSKRRSLQASFARLKPVLLILQSGITEESLRKQLLSQEQRLEAVTSRINDQVEEMEKKGSLGTYAYRKKLESDFNVSDIESRIELLCYILN</sequence>